<dbReference type="Proteomes" id="UP001164305">
    <property type="component" value="Chromosome"/>
</dbReference>
<dbReference type="EMBL" id="CP107020">
    <property type="protein sequence ID" value="UYG17238.1"/>
    <property type="molecule type" value="Genomic_DNA"/>
</dbReference>
<keyword evidence="2" id="KW-0812">Transmembrane</keyword>
<dbReference type="RefSeq" id="WP_263594447.1">
    <property type="nucleotide sequence ID" value="NZ_CP107020.1"/>
</dbReference>
<keyword evidence="2" id="KW-0472">Membrane</keyword>
<reference evidence="3" key="1">
    <citation type="submission" date="2022-10" db="EMBL/GenBank/DDBJ databases">
        <title>Whole-Genome Sequencing of Brachybacterium huguangmaarense BRM-3, Isolated from Betula schmidtii.</title>
        <authorList>
            <person name="Haam D."/>
        </authorList>
    </citation>
    <scope>NUCLEOTIDE SEQUENCE</scope>
    <source>
        <strain evidence="3">BRM-3</strain>
    </source>
</reference>
<gene>
    <name evidence="3" type="ORF">BRM3_02025</name>
</gene>
<organism evidence="3 4">
    <name type="scientific">Brachybacterium huguangmaarense</name>
    <dbReference type="NCBI Taxonomy" id="1652028"/>
    <lineage>
        <taxon>Bacteria</taxon>
        <taxon>Bacillati</taxon>
        <taxon>Actinomycetota</taxon>
        <taxon>Actinomycetes</taxon>
        <taxon>Micrococcales</taxon>
        <taxon>Dermabacteraceae</taxon>
        <taxon>Brachybacterium</taxon>
    </lineage>
</organism>
<name>A0ABY6G208_9MICO</name>
<sequence>MTDRSTASIDSSSSAGAMSVTTTPPSEGGGVFHDLLSAFTRNDGTTFGVLRQILMITFGIGFLTAAGFVTATWRSRVRTGRAEARSRHGRRRRSGISHLFRS</sequence>
<keyword evidence="4" id="KW-1185">Reference proteome</keyword>
<protein>
    <submittedName>
        <fullName evidence="3">Uncharacterized protein</fullName>
    </submittedName>
</protein>
<feature type="region of interest" description="Disordered" evidence="1">
    <location>
        <begin position="1"/>
        <end position="29"/>
    </location>
</feature>
<evidence type="ECO:0000313" key="4">
    <source>
        <dbReference type="Proteomes" id="UP001164305"/>
    </source>
</evidence>
<feature type="region of interest" description="Disordered" evidence="1">
    <location>
        <begin position="82"/>
        <end position="102"/>
    </location>
</feature>
<feature type="transmembrane region" description="Helical" evidence="2">
    <location>
        <begin position="53"/>
        <end position="73"/>
    </location>
</feature>
<proteinExistence type="predicted"/>
<evidence type="ECO:0000313" key="3">
    <source>
        <dbReference type="EMBL" id="UYG17238.1"/>
    </source>
</evidence>
<accession>A0ABY6G208</accession>
<keyword evidence="2" id="KW-1133">Transmembrane helix</keyword>
<feature type="compositionally biased region" description="Basic residues" evidence="1">
    <location>
        <begin position="87"/>
        <end position="102"/>
    </location>
</feature>
<evidence type="ECO:0000256" key="1">
    <source>
        <dbReference type="SAM" id="MobiDB-lite"/>
    </source>
</evidence>
<feature type="compositionally biased region" description="Low complexity" evidence="1">
    <location>
        <begin position="1"/>
        <end position="23"/>
    </location>
</feature>
<evidence type="ECO:0000256" key="2">
    <source>
        <dbReference type="SAM" id="Phobius"/>
    </source>
</evidence>